<gene>
    <name evidence="2" type="ORF">mRhiFer1_010179</name>
</gene>
<dbReference type="GO" id="GO:0005634">
    <property type="term" value="C:nucleus"/>
    <property type="evidence" value="ECO:0007669"/>
    <property type="project" value="TreeGrafter"/>
</dbReference>
<evidence type="ECO:0000259" key="1">
    <source>
        <dbReference type="Pfam" id="PF03184"/>
    </source>
</evidence>
<dbReference type="AlphaFoldDB" id="A0A7J7XPK5"/>
<reference evidence="2 3" key="1">
    <citation type="journal article" date="2020" name="Nature">
        <title>Six reference-quality genomes reveal evolution of bat adaptations.</title>
        <authorList>
            <person name="Jebb D."/>
            <person name="Huang Z."/>
            <person name="Pippel M."/>
            <person name="Hughes G.M."/>
            <person name="Lavrichenko K."/>
            <person name="Devanna P."/>
            <person name="Winkler S."/>
            <person name="Jermiin L.S."/>
            <person name="Skirmuntt E.C."/>
            <person name="Katzourakis A."/>
            <person name="Burkitt-Gray L."/>
            <person name="Ray D.A."/>
            <person name="Sullivan K.A.M."/>
            <person name="Roscito J.G."/>
            <person name="Kirilenko B.M."/>
            <person name="Davalos L.M."/>
            <person name="Corthals A.P."/>
            <person name="Power M.L."/>
            <person name="Jones G."/>
            <person name="Ransome R.D."/>
            <person name="Dechmann D.K.N."/>
            <person name="Locatelli A.G."/>
            <person name="Puechmaille S.J."/>
            <person name="Fedrigo O."/>
            <person name="Jarvis E.D."/>
            <person name="Hiller M."/>
            <person name="Vernes S.C."/>
            <person name="Myers E.W."/>
            <person name="Teeling E.C."/>
        </authorList>
    </citation>
    <scope>NUCLEOTIDE SEQUENCE [LARGE SCALE GENOMIC DNA]</scope>
    <source>
        <strain evidence="2">MRhiFer1</strain>
        <tissue evidence="2">Lung</tissue>
    </source>
</reference>
<dbReference type="EMBL" id="JACAGC010000008">
    <property type="protein sequence ID" value="KAF6351683.1"/>
    <property type="molecule type" value="Genomic_DNA"/>
</dbReference>
<sequence length="140" mass="16169">MTQLLFQDALLNCYASEMKKYCMEKNIPFKSLLIVDNDTRHLPFIGDPHSNIKVVFLPPNTTSLIQPMDQGVTAAFKAYYLGRTFAPAIATTEKDTEKTLVQFWRDNNIYDSSRTLLGIGMMSQEVYKWYLEEDIHEVHP</sequence>
<dbReference type="Proteomes" id="UP000585614">
    <property type="component" value="Unassembled WGS sequence"/>
</dbReference>
<dbReference type="InterPro" id="IPR050863">
    <property type="entry name" value="CenT-Element_Derived"/>
</dbReference>
<dbReference type="Pfam" id="PF03184">
    <property type="entry name" value="DDE_1"/>
    <property type="match status" value="1"/>
</dbReference>
<dbReference type="GO" id="GO:0003677">
    <property type="term" value="F:DNA binding"/>
    <property type="evidence" value="ECO:0007669"/>
    <property type="project" value="TreeGrafter"/>
</dbReference>
<organism evidence="2 3">
    <name type="scientific">Rhinolophus ferrumequinum</name>
    <name type="common">Greater horseshoe bat</name>
    <dbReference type="NCBI Taxonomy" id="59479"/>
    <lineage>
        <taxon>Eukaryota</taxon>
        <taxon>Metazoa</taxon>
        <taxon>Chordata</taxon>
        <taxon>Craniata</taxon>
        <taxon>Vertebrata</taxon>
        <taxon>Euteleostomi</taxon>
        <taxon>Mammalia</taxon>
        <taxon>Eutheria</taxon>
        <taxon>Laurasiatheria</taxon>
        <taxon>Chiroptera</taxon>
        <taxon>Yinpterochiroptera</taxon>
        <taxon>Rhinolophoidea</taxon>
        <taxon>Rhinolophidae</taxon>
        <taxon>Rhinolophinae</taxon>
        <taxon>Rhinolophus</taxon>
    </lineage>
</organism>
<name>A0A7J7XPK5_RHIFE</name>
<dbReference type="InterPro" id="IPR004875">
    <property type="entry name" value="DDE_SF_endonuclease_dom"/>
</dbReference>
<evidence type="ECO:0000313" key="2">
    <source>
        <dbReference type="EMBL" id="KAF6351683.1"/>
    </source>
</evidence>
<dbReference type="PANTHER" id="PTHR19303:SF26">
    <property type="entry name" value="TIGGER TRANSPOSABLE ELEMENT-DERIVED PROTEIN 1"/>
    <property type="match status" value="1"/>
</dbReference>
<protein>
    <recommendedName>
        <fullName evidence="1">DDE-1 domain-containing protein</fullName>
    </recommendedName>
</protein>
<evidence type="ECO:0000313" key="3">
    <source>
        <dbReference type="Proteomes" id="UP000585614"/>
    </source>
</evidence>
<feature type="domain" description="DDE-1" evidence="1">
    <location>
        <begin position="1"/>
        <end position="97"/>
    </location>
</feature>
<dbReference type="PANTHER" id="PTHR19303">
    <property type="entry name" value="TRANSPOSON"/>
    <property type="match status" value="1"/>
</dbReference>
<comment type="caution">
    <text evidence="2">The sequence shown here is derived from an EMBL/GenBank/DDBJ whole genome shotgun (WGS) entry which is preliminary data.</text>
</comment>
<proteinExistence type="predicted"/>
<accession>A0A7J7XPK5</accession>